<dbReference type="SUPFAM" id="SSF63829">
    <property type="entry name" value="Calcium-dependent phosphotriesterase"/>
    <property type="match status" value="1"/>
</dbReference>
<keyword evidence="2" id="KW-1185">Reference proteome</keyword>
<sequence>MASTKTLFQLTSRPTWFENIAIRSNGIIVTTRLDVPEIWAVDPETSSGFQVLRVPLPDEIPNQALTGICSLKPDIFAIGAGSFDITGGAKPKPGPWSIWLADLTTEQPKVTKVADMPVVGMINGIAAWDDNTVLVTDCLNGKVYKLDVETGSYNVALEDETMTIPADAPFRFGINGIKVHRTSEQTYIYYTTTTRFSMYRIPVTQQLQAAGPVETLASGVVGDDFAVTRDGTIYLCTNISNTVVQIPAAGGAVGKVAGDEKTLLLAGSTACVLSEGEKVLYVATSGANAMPLDGETEPAKIVQVNLH</sequence>
<organism evidence="1 2">
    <name type="scientific">Fusarium langsethiae</name>
    <dbReference type="NCBI Taxonomy" id="179993"/>
    <lineage>
        <taxon>Eukaryota</taxon>
        <taxon>Fungi</taxon>
        <taxon>Dikarya</taxon>
        <taxon>Ascomycota</taxon>
        <taxon>Pezizomycotina</taxon>
        <taxon>Sordariomycetes</taxon>
        <taxon>Hypocreomycetidae</taxon>
        <taxon>Hypocreales</taxon>
        <taxon>Nectriaceae</taxon>
        <taxon>Fusarium</taxon>
    </lineage>
</organism>
<dbReference type="Gene3D" id="2.120.10.30">
    <property type="entry name" value="TolB, C-terminal domain"/>
    <property type="match status" value="1"/>
</dbReference>
<name>A0A0N0DEJ1_FUSLA</name>
<dbReference type="PANTHER" id="PTHR42060:SF1">
    <property type="entry name" value="NHL REPEAT-CONTAINING PROTEIN"/>
    <property type="match status" value="1"/>
</dbReference>
<gene>
    <name evidence="1" type="ORF">FLAG1_05899</name>
</gene>
<dbReference type="InterPro" id="IPR011042">
    <property type="entry name" value="6-blade_b-propeller_TolB-like"/>
</dbReference>
<evidence type="ECO:0008006" key="3">
    <source>
        <dbReference type="Google" id="ProtNLM"/>
    </source>
</evidence>
<dbReference type="OrthoDB" id="9977941at2759"/>
<evidence type="ECO:0000313" key="1">
    <source>
        <dbReference type="EMBL" id="KPA41217.1"/>
    </source>
</evidence>
<proteinExistence type="predicted"/>
<dbReference type="Proteomes" id="UP000037904">
    <property type="component" value="Unassembled WGS sequence"/>
</dbReference>
<protein>
    <recommendedName>
        <fullName evidence="3">SMP-30/Gluconolactonase/LRE-like region domain-containing protein</fullName>
    </recommendedName>
</protein>
<dbReference type="AlphaFoldDB" id="A0A0N0DEJ1"/>
<dbReference type="PANTHER" id="PTHR42060">
    <property type="entry name" value="NHL REPEAT-CONTAINING PROTEIN-RELATED"/>
    <property type="match status" value="1"/>
</dbReference>
<evidence type="ECO:0000313" key="2">
    <source>
        <dbReference type="Proteomes" id="UP000037904"/>
    </source>
</evidence>
<comment type="caution">
    <text evidence="1">The sequence shown here is derived from an EMBL/GenBank/DDBJ whole genome shotgun (WGS) entry which is preliminary data.</text>
</comment>
<accession>A0A0N0DEJ1</accession>
<dbReference type="InterPro" id="IPR052998">
    <property type="entry name" value="Hetero-Diels-Alderase-like"/>
</dbReference>
<reference evidence="1 2" key="1">
    <citation type="submission" date="2015-04" db="EMBL/GenBank/DDBJ databases">
        <title>The draft genome sequence of Fusarium langsethiae, a T-2/HT-2 mycotoxin producer.</title>
        <authorList>
            <person name="Lysoe E."/>
            <person name="Divon H.H."/>
            <person name="Terzi V."/>
            <person name="Orru L."/>
            <person name="Lamontanara A."/>
            <person name="Kolseth A.-K."/>
            <person name="Frandsen R.J."/>
            <person name="Nielsen K."/>
            <person name="Thrane U."/>
        </authorList>
    </citation>
    <scope>NUCLEOTIDE SEQUENCE [LARGE SCALE GENOMIC DNA]</scope>
    <source>
        <strain evidence="1 2">Fl201059</strain>
    </source>
</reference>
<dbReference type="EMBL" id="JXCE01000104">
    <property type="protein sequence ID" value="KPA41217.1"/>
    <property type="molecule type" value="Genomic_DNA"/>
</dbReference>